<evidence type="ECO:0000313" key="4">
    <source>
        <dbReference type="Proteomes" id="UP000593765"/>
    </source>
</evidence>
<sequence length="178" mass="18447">MSNARRNLAPADNDVVAPQRLEPHAVVVARNLVIARDLAGLTQNDLAARSGVSRATIAQIETGHADPRLSTLVEIARALGLSVIVLLATRTDIQAITGIGPALGTTPVAIDQRDLARMNEYSDSTLIRDWRRAARIGASVGRSAGCRSPGAAATAGLFSVAVPGRGTAVGATLGRLLE</sequence>
<proteinExistence type="predicted"/>
<dbReference type="GO" id="GO:0003677">
    <property type="term" value="F:DNA binding"/>
    <property type="evidence" value="ECO:0007669"/>
    <property type="project" value="UniProtKB-KW"/>
</dbReference>
<dbReference type="SUPFAM" id="SSF47413">
    <property type="entry name" value="lambda repressor-like DNA-binding domains"/>
    <property type="match status" value="1"/>
</dbReference>
<dbReference type="PANTHER" id="PTHR46797:SF1">
    <property type="entry name" value="METHYLPHOSPHONATE SYNTHASE"/>
    <property type="match status" value="1"/>
</dbReference>
<protein>
    <submittedName>
        <fullName evidence="3">Helix-turn-helix domain-containing protein</fullName>
    </submittedName>
</protein>
<keyword evidence="1" id="KW-0238">DNA-binding</keyword>
<keyword evidence="4" id="KW-1185">Reference proteome</keyword>
<organism evidence="3 4">
    <name type="scientific">Humisphaera borealis</name>
    <dbReference type="NCBI Taxonomy" id="2807512"/>
    <lineage>
        <taxon>Bacteria</taxon>
        <taxon>Pseudomonadati</taxon>
        <taxon>Planctomycetota</taxon>
        <taxon>Phycisphaerae</taxon>
        <taxon>Tepidisphaerales</taxon>
        <taxon>Tepidisphaeraceae</taxon>
        <taxon>Humisphaera</taxon>
    </lineage>
</organism>
<dbReference type="EMBL" id="CP063458">
    <property type="protein sequence ID" value="QOV92477.1"/>
    <property type="molecule type" value="Genomic_DNA"/>
</dbReference>
<dbReference type="GO" id="GO:0005829">
    <property type="term" value="C:cytosol"/>
    <property type="evidence" value="ECO:0007669"/>
    <property type="project" value="TreeGrafter"/>
</dbReference>
<feature type="domain" description="HTH cro/C1-type" evidence="2">
    <location>
        <begin position="32"/>
        <end position="86"/>
    </location>
</feature>
<dbReference type="InterPro" id="IPR010982">
    <property type="entry name" value="Lambda_DNA-bd_dom_sf"/>
</dbReference>
<dbReference type="InterPro" id="IPR001387">
    <property type="entry name" value="Cro/C1-type_HTH"/>
</dbReference>
<evidence type="ECO:0000313" key="3">
    <source>
        <dbReference type="EMBL" id="QOV92477.1"/>
    </source>
</evidence>
<dbReference type="GO" id="GO:0003700">
    <property type="term" value="F:DNA-binding transcription factor activity"/>
    <property type="evidence" value="ECO:0007669"/>
    <property type="project" value="TreeGrafter"/>
</dbReference>
<dbReference type="Gene3D" id="1.10.260.40">
    <property type="entry name" value="lambda repressor-like DNA-binding domains"/>
    <property type="match status" value="1"/>
</dbReference>
<evidence type="ECO:0000256" key="1">
    <source>
        <dbReference type="ARBA" id="ARBA00023125"/>
    </source>
</evidence>
<reference evidence="3 4" key="1">
    <citation type="submission" date="2020-10" db="EMBL/GenBank/DDBJ databases">
        <title>Wide distribution of Phycisphaera-like planctomycetes from WD2101 soil group in peatlands and genome analysis of the first cultivated representative.</title>
        <authorList>
            <person name="Dedysh S.N."/>
            <person name="Beletsky A.V."/>
            <person name="Ivanova A."/>
            <person name="Kulichevskaya I.S."/>
            <person name="Suzina N.E."/>
            <person name="Philippov D.A."/>
            <person name="Rakitin A.L."/>
            <person name="Mardanov A.V."/>
            <person name="Ravin N.V."/>
        </authorList>
    </citation>
    <scope>NUCLEOTIDE SEQUENCE [LARGE SCALE GENOMIC DNA]</scope>
    <source>
        <strain evidence="3 4">M1803</strain>
    </source>
</reference>
<dbReference type="AlphaFoldDB" id="A0A7M2X3Y5"/>
<dbReference type="SMART" id="SM00530">
    <property type="entry name" value="HTH_XRE"/>
    <property type="match status" value="1"/>
</dbReference>
<dbReference type="Proteomes" id="UP000593765">
    <property type="component" value="Chromosome"/>
</dbReference>
<dbReference type="PANTHER" id="PTHR46797">
    <property type="entry name" value="HTH-TYPE TRANSCRIPTIONAL REGULATOR"/>
    <property type="match status" value="1"/>
</dbReference>
<gene>
    <name evidence="3" type="ORF">IPV69_19530</name>
</gene>
<dbReference type="KEGG" id="hbs:IPV69_19530"/>
<dbReference type="PROSITE" id="PS50943">
    <property type="entry name" value="HTH_CROC1"/>
    <property type="match status" value="1"/>
</dbReference>
<accession>A0A7M2X3Y5</accession>
<name>A0A7M2X3Y5_9BACT</name>
<dbReference type="Pfam" id="PF01381">
    <property type="entry name" value="HTH_3"/>
    <property type="match status" value="1"/>
</dbReference>
<dbReference type="InterPro" id="IPR050807">
    <property type="entry name" value="TransReg_Diox_bact_type"/>
</dbReference>
<dbReference type="CDD" id="cd00093">
    <property type="entry name" value="HTH_XRE"/>
    <property type="match status" value="1"/>
</dbReference>
<evidence type="ECO:0000259" key="2">
    <source>
        <dbReference type="PROSITE" id="PS50943"/>
    </source>
</evidence>